<name>A0A6M8BAF3_9ACTO</name>
<dbReference type="Proteomes" id="UP000504752">
    <property type="component" value="Chromosome"/>
</dbReference>
<dbReference type="EMBL" id="CP053642">
    <property type="protein sequence ID" value="QKD79795.1"/>
    <property type="molecule type" value="Genomic_DNA"/>
</dbReference>
<evidence type="ECO:0008006" key="4">
    <source>
        <dbReference type="Google" id="ProtNLM"/>
    </source>
</evidence>
<accession>A0A6M8BAF3</accession>
<feature type="compositionally biased region" description="Acidic residues" evidence="1">
    <location>
        <begin position="199"/>
        <end position="213"/>
    </location>
</feature>
<dbReference type="RefSeq" id="WP_159523181.1">
    <property type="nucleotide sequence ID" value="NZ_CP053642.1"/>
</dbReference>
<feature type="region of interest" description="Disordered" evidence="1">
    <location>
        <begin position="95"/>
        <end position="121"/>
    </location>
</feature>
<proteinExistence type="predicted"/>
<gene>
    <name evidence="2" type="ORF">HPC72_05630</name>
</gene>
<dbReference type="AlphaFoldDB" id="A0A6M8BAF3"/>
<evidence type="ECO:0000256" key="1">
    <source>
        <dbReference type="SAM" id="MobiDB-lite"/>
    </source>
</evidence>
<keyword evidence="3" id="KW-1185">Reference proteome</keyword>
<feature type="region of interest" description="Disordered" evidence="1">
    <location>
        <begin position="194"/>
        <end position="213"/>
    </location>
</feature>
<protein>
    <recommendedName>
        <fullName evidence="4">NUDIX hydrolase</fullName>
    </recommendedName>
</protein>
<organism evidence="2 3">
    <name type="scientific">Actinomyces marmotae</name>
    <dbReference type="NCBI Taxonomy" id="2737173"/>
    <lineage>
        <taxon>Bacteria</taxon>
        <taxon>Bacillati</taxon>
        <taxon>Actinomycetota</taxon>
        <taxon>Actinomycetes</taxon>
        <taxon>Actinomycetales</taxon>
        <taxon>Actinomycetaceae</taxon>
        <taxon>Actinomyces</taxon>
    </lineage>
</organism>
<reference evidence="2 3" key="1">
    <citation type="submission" date="2020-05" db="EMBL/GenBank/DDBJ databases">
        <title>Actinomyces sp. zg-325.</title>
        <authorList>
            <person name="Yang C."/>
        </authorList>
    </citation>
    <scope>NUCLEOTIDE SEQUENCE [LARGE SCALE GENOMIC DNA]</scope>
    <source>
        <strain evidence="3">zg-325</strain>
    </source>
</reference>
<sequence>MNGLDPILLAVIVALVLLLLLGWRLYAIAVRVDRLHRQVLGARATLEKHLAYRAQAAVDLASTGLLDAASAMLLQRAAHEALDCETPIVPDGLDPLDTAGRRAAPAEPPQGSAGRSRAGVESDLSRVIRTAVDGEARAELRATEMGVDAVGRLERASARVVLARRFHNTHVAEARRLRSTPVVRLLRLAGHAPMPSAFDIDDDAEPSPDQEAA</sequence>
<evidence type="ECO:0000313" key="2">
    <source>
        <dbReference type="EMBL" id="QKD79795.1"/>
    </source>
</evidence>
<evidence type="ECO:0000313" key="3">
    <source>
        <dbReference type="Proteomes" id="UP000504752"/>
    </source>
</evidence>
<dbReference type="KEGG" id="amam:HPC72_05630"/>